<feature type="domain" description="Reverse transcriptase" evidence="4">
    <location>
        <begin position="607"/>
        <end position="736"/>
    </location>
</feature>
<dbReference type="Gene3D" id="3.10.10.10">
    <property type="entry name" value="HIV Type 1 Reverse Transcriptase, subunit A, domain 1"/>
    <property type="match status" value="1"/>
</dbReference>
<feature type="region of interest" description="Disordered" evidence="3">
    <location>
        <begin position="368"/>
        <end position="419"/>
    </location>
</feature>
<dbReference type="InterPro" id="IPR052055">
    <property type="entry name" value="Hepadnavirus_pol/RT"/>
</dbReference>
<evidence type="ECO:0000313" key="5">
    <source>
        <dbReference type="EMBL" id="KAI2644897.1"/>
    </source>
</evidence>
<evidence type="ECO:0000256" key="2">
    <source>
        <dbReference type="ARBA" id="ARBA00012180"/>
    </source>
</evidence>
<name>A0ABQ8L2E2_LABRO</name>
<evidence type="ECO:0000256" key="1">
    <source>
        <dbReference type="ARBA" id="ARBA00010879"/>
    </source>
</evidence>
<dbReference type="Gene3D" id="1.10.287.3160">
    <property type="match status" value="1"/>
</dbReference>
<comment type="caution">
    <text evidence="5">The sequence shown here is derived from an EMBL/GenBank/DDBJ whole genome shotgun (WGS) entry which is preliminary data.</text>
</comment>
<dbReference type="InterPro" id="IPR043502">
    <property type="entry name" value="DNA/RNA_pol_sf"/>
</dbReference>
<organism evidence="5 6">
    <name type="scientific">Labeo rohita</name>
    <name type="common">Indian major carp</name>
    <name type="synonym">Cyprinus rohita</name>
    <dbReference type="NCBI Taxonomy" id="84645"/>
    <lineage>
        <taxon>Eukaryota</taxon>
        <taxon>Metazoa</taxon>
        <taxon>Chordata</taxon>
        <taxon>Craniata</taxon>
        <taxon>Vertebrata</taxon>
        <taxon>Euteleostomi</taxon>
        <taxon>Actinopterygii</taxon>
        <taxon>Neopterygii</taxon>
        <taxon>Teleostei</taxon>
        <taxon>Ostariophysi</taxon>
        <taxon>Cypriniformes</taxon>
        <taxon>Cyprinidae</taxon>
        <taxon>Labeoninae</taxon>
        <taxon>Labeonini</taxon>
        <taxon>Labeo</taxon>
    </lineage>
</organism>
<dbReference type="EC" id="3.1.26.4" evidence="2"/>
<dbReference type="InterPro" id="IPR043128">
    <property type="entry name" value="Rev_trsase/Diguanyl_cyclase"/>
</dbReference>
<dbReference type="CDD" id="cd03714">
    <property type="entry name" value="RT_DIRS1"/>
    <property type="match status" value="1"/>
</dbReference>
<protein>
    <recommendedName>
        <fullName evidence="2">ribonuclease H</fullName>
        <ecNumber evidence="2">3.1.26.4</ecNumber>
    </recommendedName>
</protein>
<reference evidence="5 6" key="1">
    <citation type="submission" date="2022-01" db="EMBL/GenBank/DDBJ databases">
        <title>A high-quality chromosome-level genome assembly of rohu carp, Labeo rohita.</title>
        <authorList>
            <person name="Arick M.A. II"/>
            <person name="Hsu C.-Y."/>
            <person name="Magbanua Z."/>
            <person name="Pechanova O."/>
            <person name="Grover C."/>
            <person name="Miller E."/>
            <person name="Thrash A."/>
            <person name="Ezzel L."/>
            <person name="Alam S."/>
            <person name="Benzie J."/>
            <person name="Hamilton M."/>
            <person name="Karsi A."/>
            <person name="Lawrence M.L."/>
            <person name="Peterson D.G."/>
        </authorList>
    </citation>
    <scope>NUCLEOTIDE SEQUENCE [LARGE SCALE GENOMIC DNA]</scope>
    <source>
        <strain evidence="6">BAU-BD-2019</strain>
        <tissue evidence="5">Blood</tissue>
    </source>
</reference>
<sequence length="736" mass="80053">MSQKAIMSGLSESGPRYRLCVPPCKRYITSGDTHSMCVVCLGAEHAASALEGADCPHCESLPLRTLRSRMDLFEEGSFISVPQGAGPPSAEAERVLHSWGSQLDLLEGVETGDPLSPTSPSRSAARSVGSEARSAATSTQGAGSSLLLSSSGEGDLESVSEPLPQSPQYEELLEVVTHAVAKLKITWPAEEKSTPQRKGAFPSSPTSSYLSPGEASSLKAPTLPSKPLRTTSALLGKGYTSAGQAGACLHTMSLLQAYQADLLKELAEGEKVDLEELRKTADLALRATKETARAVGRSMAAMVAAERHLWLTLSDMKEKDRVFLLDAPLESSGLFGDAVDSVVNRYQEARKQAAAFQRFLPRRSLAHVAAGREQPQPCTSSSYREVQKLSVASRAPPSSKRGRDSRHSGPGSSKARPNLRVVLQAKRAPRPKSGPDAMLGPPRVAPAGGEWGLPHYTVPTSPRCPRGVSLMFLPGLQNTAASDERTAWIFPPGPAAEPGRLSPPRGSLEQLVRQPPAGPPLQVSELAVQLTPEASLERLVPLVDYLAAWKLLPNVSAWVLRTVEKGYSIQLGAPPPPFDGVVHTVVGPEQALVMEQEVVILLRKEAIEVVPPHVRESGFYSRYFIVPKKDGGLRPILDLRRLNRSVMKLKFRMLTIKQVISQIRSEDWFVMIDLKDAYFHVSILPQHRKFLRFAFRGKAYQYWVLPFGLALSPRTFTKCVDAALVPLRLQDIRILN</sequence>
<feature type="compositionally biased region" description="Low complexity" evidence="3">
    <location>
        <begin position="116"/>
        <end position="161"/>
    </location>
</feature>
<evidence type="ECO:0000256" key="3">
    <source>
        <dbReference type="SAM" id="MobiDB-lite"/>
    </source>
</evidence>
<accession>A0ABQ8L2E2</accession>
<dbReference type="PANTHER" id="PTHR33050">
    <property type="entry name" value="REVERSE TRANSCRIPTASE DOMAIN-CONTAINING PROTEIN"/>
    <property type="match status" value="1"/>
</dbReference>
<dbReference type="Pfam" id="PF00078">
    <property type="entry name" value="RVT_1"/>
    <property type="match status" value="1"/>
</dbReference>
<keyword evidence="6" id="KW-1185">Reference proteome</keyword>
<dbReference type="Proteomes" id="UP000830375">
    <property type="component" value="Unassembled WGS sequence"/>
</dbReference>
<dbReference type="PANTHER" id="PTHR33050:SF7">
    <property type="entry name" value="RIBONUCLEASE H"/>
    <property type="match status" value="1"/>
</dbReference>
<dbReference type="SUPFAM" id="SSF56672">
    <property type="entry name" value="DNA/RNA polymerases"/>
    <property type="match status" value="1"/>
</dbReference>
<feature type="region of interest" description="Disordered" evidence="3">
    <location>
        <begin position="191"/>
        <end position="229"/>
    </location>
</feature>
<gene>
    <name evidence="5" type="ORF">H4Q32_030942</name>
</gene>
<dbReference type="Gene3D" id="3.30.70.270">
    <property type="match status" value="1"/>
</dbReference>
<dbReference type="PROSITE" id="PS50878">
    <property type="entry name" value="RT_POL"/>
    <property type="match status" value="1"/>
</dbReference>
<dbReference type="EMBL" id="JACTAM010002399">
    <property type="protein sequence ID" value="KAI2644897.1"/>
    <property type="molecule type" value="Genomic_DNA"/>
</dbReference>
<dbReference type="InterPro" id="IPR000477">
    <property type="entry name" value="RT_dom"/>
</dbReference>
<comment type="similarity">
    <text evidence="1">Belongs to the beta type-B retroviral polymerase family. HERV class-II K(HML-2) pol subfamily.</text>
</comment>
<feature type="region of interest" description="Disordered" evidence="3">
    <location>
        <begin position="108"/>
        <end position="163"/>
    </location>
</feature>
<evidence type="ECO:0000313" key="6">
    <source>
        <dbReference type="Proteomes" id="UP000830375"/>
    </source>
</evidence>
<proteinExistence type="inferred from homology"/>
<evidence type="ECO:0000259" key="4">
    <source>
        <dbReference type="PROSITE" id="PS50878"/>
    </source>
</evidence>